<dbReference type="OrthoDB" id="123207at2759"/>
<name>A0A8X6TF38_NEPPI</name>
<protein>
    <submittedName>
        <fullName evidence="1">PiggyBac transposable element-derived protein 4</fullName>
    </submittedName>
</protein>
<sequence>MEEHGHRRDEKISLSVIITIRRSKPRETVVLVKTTNSISSIFWKNISEMRYGILMKFLHFENNDAFVKLISVKLYDLTEKAPATEGLPALLKNSTVKKGEIIAFQKGKCVMKWKDKKPLLMLSTFHNPELMEVKTKKGDSE</sequence>
<evidence type="ECO:0000313" key="1">
    <source>
        <dbReference type="EMBL" id="GFT03847.1"/>
    </source>
</evidence>
<keyword evidence="2" id="KW-1185">Reference proteome</keyword>
<accession>A0A8X6TF38</accession>
<dbReference type="Proteomes" id="UP000887013">
    <property type="component" value="Unassembled WGS sequence"/>
</dbReference>
<reference evidence="1" key="1">
    <citation type="submission" date="2020-08" db="EMBL/GenBank/DDBJ databases">
        <title>Multicomponent nature underlies the extraordinary mechanical properties of spider dragline silk.</title>
        <authorList>
            <person name="Kono N."/>
            <person name="Nakamura H."/>
            <person name="Mori M."/>
            <person name="Yoshida Y."/>
            <person name="Ohtoshi R."/>
            <person name="Malay A.D."/>
            <person name="Moran D.A.P."/>
            <person name="Tomita M."/>
            <person name="Numata K."/>
            <person name="Arakawa K."/>
        </authorList>
    </citation>
    <scope>NUCLEOTIDE SEQUENCE</scope>
</reference>
<proteinExistence type="predicted"/>
<organism evidence="1 2">
    <name type="scientific">Nephila pilipes</name>
    <name type="common">Giant wood spider</name>
    <name type="synonym">Nephila maculata</name>
    <dbReference type="NCBI Taxonomy" id="299642"/>
    <lineage>
        <taxon>Eukaryota</taxon>
        <taxon>Metazoa</taxon>
        <taxon>Ecdysozoa</taxon>
        <taxon>Arthropoda</taxon>
        <taxon>Chelicerata</taxon>
        <taxon>Arachnida</taxon>
        <taxon>Araneae</taxon>
        <taxon>Araneomorphae</taxon>
        <taxon>Entelegynae</taxon>
        <taxon>Araneoidea</taxon>
        <taxon>Nephilidae</taxon>
        <taxon>Nephila</taxon>
    </lineage>
</organism>
<evidence type="ECO:0000313" key="2">
    <source>
        <dbReference type="Proteomes" id="UP000887013"/>
    </source>
</evidence>
<dbReference type="AlphaFoldDB" id="A0A8X6TF38"/>
<gene>
    <name evidence="1" type="primary">PGBD4_121</name>
    <name evidence="1" type="ORF">NPIL_147751</name>
</gene>
<dbReference type="EMBL" id="BMAW01102350">
    <property type="protein sequence ID" value="GFT03847.1"/>
    <property type="molecule type" value="Genomic_DNA"/>
</dbReference>
<comment type="caution">
    <text evidence="1">The sequence shown here is derived from an EMBL/GenBank/DDBJ whole genome shotgun (WGS) entry which is preliminary data.</text>
</comment>